<feature type="compositionally biased region" description="Polar residues" evidence="1">
    <location>
        <begin position="182"/>
        <end position="211"/>
    </location>
</feature>
<evidence type="ECO:0000313" key="2">
    <source>
        <dbReference type="EMBL" id="VUZ49861.1"/>
    </source>
</evidence>
<organism evidence="2 3">
    <name type="scientific">Hymenolepis diminuta</name>
    <name type="common">Rat tapeworm</name>
    <dbReference type="NCBI Taxonomy" id="6216"/>
    <lineage>
        <taxon>Eukaryota</taxon>
        <taxon>Metazoa</taxon>
        <taxon>Spiralia</taxon>
        <taxon>Lophotrochozoa</taxon>
        <taxon>Platyhelminthes</taxon>
        <taxon>Cestoda</taxon>
        <taxon>Eucestoda</taxon>
        <taxon>Cyclophyllidea</taxon>
        <taxon>Hymenolepididae</taxon>
        <taxon>Hymenolepis</taxon>
    </lineage>
</organism>
<feature type="region of interest" description="Disordered" evidence="1">
    <location>
        <begin position="134"/>
        <end position="214"/>
    </location>
</feature>
<dbReference type="EMBL" id="CABIJS010000333">
    <property type="protein sequence ID" value="VUZ49861.1"/>
    <property type="molecule type" value="Genomic_DNA"/>
</dbReference>
<dbReference type="Proteomes" id="UP000321570">
    <property type="component" value="Unassembled WGS sequence"/>
</dbReference>
<name>A0A564YRG7_HYMDI</name>
<gene>
    <name evidence="2" type="ORF">WMSIL1_LOCUS8652</name>
</gene>
<dbReference type="AlphaFoldDB" id="A0A564YRG7"/>
<feature type="compositionally biased region" description="Basic residues" evidence="1">
    <location>
        <begin position="139"/>
        <end position="152"/>
    </location>
</feature>
<evidence type="ECO:0000256" key="1">
    <source>
        <dbReference type="SAM" id="MobiDB-lite"/>
    </source>
</evidence>
<keyword evidence="3" id="KW-1185">Reference proteome</keyword>
<reference evidence="2 3" key="1">
    <citation type="submission" date="2019-07" db="EMBL/GenBank/DDBJ databases">
        <authorList>
            <person name="Jastrzebski P J."/>
            <person name="Paukszto L."/>
            <person name="Jastrzebski P J."/>
        </authorList>
    </citation>
    <scope>NUCLEOTIDE SEQUENCE [LARGE SCALE GENOMIC DNA]</scope>
    <source>
        <strain evidence="2 3">WMS-il1</strain>
    </source>
</reference>
<evidence type="ECO:0000313" key="3">
    <source>
        <dbReference type="Proteomes" id="UP000321570"/>
    </source>
</evidence>
<feature type="compositionally biased region" description="Polar residues" evidence="1">
    <location>
        <begin position="156"/>
        <end position="169"/>
    </location>
</feature>
<proteinExistence type="predicted"/>
<accession>A0A564YRG7</accession>
<protein>
    <submittedName>
        <fullName evidence="2">Uncharacterized protein</fullName>
    </submittedName>
</protein>
<sequence>MHGDGATKCQPGCRYPKTDTIISQGNFTGSNASVVPRPAEKCFLQPTGLALQATSNQFFNPHTSLYAIWIPINQDLNMTESLNLNCKQPSKITNSATEFNTELFRADIRELSQGLPEHADDPNPVQDDIRDFLPEHATASRKSRDKRKRKTPKSTAVNQQKPFQSVTQHRNPKHQLLLCSKDTVQPSTPSAQSSLEDAVTSTTPPSCMSRSELSRTRCGEELPFLPDWPNMYNN</sequence>